<reference key="2">
    <citation type="submission" date="2011-04" db="EMBL/GenBank/DDBJ databases">
        <title>High-quality genome sequence of Pichia pastoris CBS 7435.</title>
        <authorList>
            <person name="Kueberl A."/>
            <person name="Schneider J."/>
            <person name="Thallinger G.G."/>
            <person name="Anderl I."/>
            <person name="Wibberg D."/>
            <person name="Hajek T."/>
            <person name="Jaenicke S."/>
            <person name="Brinkrolf K."/>
            <person name="Goesmann A."/>
            <person name="Szczepanowski R."/>
            <person name="Puehler A."/>
            <person name="Schwab H."/>
            <person name="Glieder A."/>
            <person name="Pichler H."/>
        </authorList>
    </citation>
    <scope>NUCLEOTIDE SEQUENCE</scope>
    <source>
        <strain>CBS 7435</strain>
    </source>
</reference>
<gene>
    <name evidence="1" type="ordered locus">PP7435_Chr3-1171</name>
</gene>
<dbReference type="EMBL" id="FR839630">
    <property type="protein sequence ID" value="CCA40113.1"/>
    <property type="molecule type" value="Genomic_DNA"/>
</dbReference>
<evidence type="ECO:0000313" key="2">
    <source>
        <dbReference type="Proteomes" id="UP000006853"/>
    </source>
</evidence>
<evidence type="ECO:0000313" key="1">
    <source>
        <dbReference type="EMBL" id="CCA40113.1"/>
    </source>
</evidence>
<name>F2QXI5_KOMPC</name>
<organism evidence="1 2">
    <name type="scientific">Komagataella phaffii (strain ATCC 76273 / CBS 7435 / CECT 11047 / NRRL Y-11430 / Wegner 21-1)</name>
    <name type="common">Yeast</name>
    <name type="synonym">Pichia pastoris</name>
    <dbReference type="NCBI Taxonomy" id="981350"/>
    <lineage>
        <taxon>Eukaryota</taxon>
        <taxon>Fungi</taxon>
        <taxon>Dikarya</taxon>
        <taxon>Ascomycota</taxon>
        <taxon>Saccharomycotina</taxon>
        <taxon>Pichiomycetes</taxon>
        <taxon>Pichiales</taxon>
        <taxon>Pichiaceae</taxon>
        <taxon>Komagataella</taxon>
    </lineage>
</organism>
<dbReference type="Proteomes" id="UP000006853">
    <property type="component" value="Chromosome 3"/>
</dbReference>
<dbReference type="HOGENOM" id="CLU_2400426_0_0_1"/>
<reference evidence="1 2" key="1">
    <citation type="journal article" date="2011" name="J. Biotechnol.">
        <title>High-quality genome sequence of Pichia pastoris CBS7435.</title>
        <authorList>
            <person name="Kuberl A."/>
            <person name="Schneider J."/>
            <person name="Thallinger G.G."/>
            <person name="Anderl I."/>
            <person name="Wibberg D."/>
            <person name="Hajek T."/>
            <person name="Jaenicke S."/>
            <person name="Brinkrolf K."/>
            <person name="Goesmann A."/>
            <person name="Szczepanowski R."/>
            <person name="Puhler A."/>
            <person name="Schwab H."/>
            <person name="Glieder A."/>
            <person name="Pichler H."/>
        </authorList>
    </citation>
    <scope>NUCLEOTIDE SEQUENCE [LARGE SCALE GENOMIC DNA]</scope>
    <source>
        <strain evidence="2">ATCC 76273 / CBS 7435 / CECT 11047 / NRRL Y-11430 / Wegner 21-1</strain>
    </source>
</reference>
<sequence>MTKRYLRNNSSTSEILMDVQRDLRSEGDGGCHALSPKIRSTQCSQNLRGYTTKKSCSEGNSCYPVTTNQLRQSAVIYGRYPPPVNRTRNSVNP</sequence>
<proteinExistence type="predicted"/>
<accession>F2QXI5</accession>
<keyword evidence="2" id="KW-1185">Reference proteome</keyword>
<reference evidence="1 2" key="3">
    <citation type="journal article" date="2016" name="FEMS Yeast Res.">
        <title>Curation of the genome annotation of Pichia pastoris (Komagataella phaffii) CBS7435 from gene level to protein function.</title>
        <authorList>
            <person name="Valli M."/>
            <person name="Tatto N.E."/>
            <person name="Peymann A."/>
            <person name="Gruber C."/>
            <person name="Landes N."/>
            <person name="Ekker H."/>
            <person name="Thallinger G.G."/>
            <person name="Mattanovich D."/>
            <person name="Gasser B."/>
            <person name="Graf A.B."/>
        </authorList>
    </citation>
    <scope>GENOME REANNOTATION</scope>
    <source>
        <strain evidence="1 2">ATCC 76273 / CBS 7435 / CECT 11047 / NRRL Y-11430 / Wegner 21-1</strain>
    </source>
</reference>
<dbReference type="AlphaFoldDB" id="F2QXI5"/>
<protein>
    <submittedName>
        <fullName evidence="1">Uncharacterized protein</fullName>
    </submittedName>
</protein>